<evidence type="ECO:0000256" key="5">
    <source>
        <dbReference type="ARBA" id="ARBA00022786"/>
    </source>
</evidence>
<name>A0A6G1GXU9_9PEZI</name>
<dbReference type="Gene3D" id="2.10.110.30">
    <property type="match status" value="1"/>
</dbReference>
<dbReference type="CDD" id="cd16482">
    <property type="entry name" value="RING-H2_UBR1-like"/>
    <property type="match status" value="1"/>
</dbReference>
<comment type="function">
    <text evidence="9">Ubiquitin ligase protein which is a component of the N-end rule pathway. Recognizes and binds to proteins bearing specific N-terminal residues that are destabilizing according to the N-end rule, leading to their ubiquitination and subsequent degradation.</text>
</comment>
<keyword evidence="6 9" id="KW-0862">Zinc</keyword>
<dbReference type="GO" id="GO:0061630">
    <property type="term" value="F:ubiquitin protein ligase activity"/>
    <property type="evidence" value="ECO:0007669"/>
    <property type="project" value="UniProtKB-UniRule"/>
</dbReference>
<dbReference type="InterPro" id="IPR044046">
    <property type="entry name" value="E3_ligase_UBR-like_C"/>
</dbReference>
<reference evidence="12" key="1">
    <citation type="journal article" date="2020" name="Stud. Mycol.">
        <title>101 Dothideomycetes genomes: a test case for predicting lifestyles and emergence of pathogens.</title>
        <authorList>
            <person name="Haridas S."/>
            <person name="Albert R."/>
            <person name="Binder M."/>
            <person name="Bloem J."/>
            <person name="Labutti K."/>
            <person name="Salamov A."/>
            <person name="Andreopoulos B."/>
            <person name="Baker S."/>
            <person name="Barry K."/>
            <person name="Bills G."/>
            <person name="Bluhm B."/>
            <person name="Cannon C."/>
            <person name="Castanera R."/>
            <person name="Culley D."/>
            <person name="Daum C."/>
            <person name="Ezra D."/>
            <person name="Gonzalez J."/>
            <person name="Henrissat B."/>
            <person name="Kuo A."/>
            <person name="Liang C."/>
            <person name="Lipzen A."/>
            <person name="Lutzoni F."/>
            <person name="Magnuson J."/>
            <person name="Mondo S."/>
            <person name="Nolan M."/>
            <person name="Ohm R."/>
            <person name="Pangilinan J."/>
            <person name="Park H.-J."/>
            <person name="Ramirez L."/>
            <person name="Alfaro M."/>
            <person name="Sun H."/>
            <person name="Tritt A."/>
            <person name="Yoshinaga Y."/>
            <person name="Zwiers L.-H."/>
            <person name="Turgeon B."/>
            <person name="Goodwin S."/>
            <person name="Spatafora J."/>
            <person name="Crous P."/>
            <person name="Grigoriev I."/>
        </authorList>
    </citation>
    <scope>NUCLEOTIDE SEQUENCE</scope>
    <source>
        <strain evidence="12">CBS 113979</strain>
    </source>
</reference>
<comment type="similarity">
    <text evidence="7 9">Belongs to the E3 ubiquitin-protein ligase UBR1-like family.</text>
</comment>
<feature type="region of interest" description="Disordered" evidence="10">
    <location>
        <begin position="472"/>
        <end position="544"/>
    </location>
</feature>
<dbReference type="Pfam" id="PF18995">
    <property type="entry name" value="PRT6_C"/>
    <property type="match status" value="1"/>
</dbReference>
<dbReference type="Pfam" id="PF02207">
    <property type="entry name" value="zf-UBR"/>
    <property type="match status" value="1"/>
</dbReference>
<dbReference type="GO" id="GO:0071596">
    <property type="term" value="P:ubiquitin-dependent protein catabolic process via the N-end rule pathway"/>
    <property type="evidence" value="ECO:0007669"/>
    <property type="project" value="UniProtKB-UniRule"/>
</dbReference>
<feature type="domain" description="UBR-type" evidence="11">
    <location>
        <begin position="86"/>
        <end position="158"/>
    </location>
</feature>
<evidence type="ECO:0000313" key="12">
    <source>
        <dbReference type="EMBL" id="KAF1985755.1"/>
    </source>
</evidence>
<feature type="region of interest" description="Disordered" evidence="10">
    <location>
        <begin position="410"/>
        <end position="437"/>
    </location>
</feature>
<dbReference type="Pfam" id="PF22960">
    <property type="entry name" value="WHD_UBR1"/>
    <property type="match status" value="1"/>
</dbReference>
<evidence type="ECO:0000256" key="7">
    <source>
        <dbReference type="ARBA" id="ARBA00046341"/>
    </source>
</evidence>
<dbReference type="SMART" id="SM00396">
    <property type="entry name" value="ZnF_UBR1"/>
    <property type="match status" value="1"/>
</dbReference>
<evidence type="ECO:0000256" key="4">
    <source>
        <dbReference type="ARBA" id="ARBA00022771"/>
    </source>
</evidence>
<dbReference type="GO" id="GO:0005737">
    <property type="term" value="C:cytoplasm"/>
    <property type="evidence" value="ECO:0007669"/>
    <property type="project" value="TreeGrafter"/>
</dbReference>
<dbReference type="EMBL" id="ML977160">
    <property type="protein sequence ID" value="KAF1985755.1"/>
    <property type="molecule type" value="Genomic_DNA"/>
</dbReference>
<evidence type="ECO:0000259" key="11">
    <source>
        <dbReference type="PROSITE" id="PS51157"/>
    </source>
</evidence>
<keyword evidence="3 9" id="KW-0479">Metal-binding</keyword>
<dbReference type="GO" id="GO:0008270">
    <property type="term" value="F:zinc ion binding"/>
    <property type="evidence" value="ECO:0007669"/>
    <property type="project" value="UniProtKB-UniRule"/>
</dbReference>
<evidence type="ECO:0000256" key="8">
    <source>
        <dbReference type="PROSITE-ProRule" id="PRU00508"/>
    </source>
</evidence>
<dbReference type="GO" id="GO:0016567">
    <property type="term" value="P:protein ubiquitination"/>
    <property type="evidence" value="ECO:0007669"/>
    <property type="project" value="UniProtKB-UniRule"/>
</dbReference>
<dbReference type="EC" id="2.3.2.27" evidence="9"/>
<sequence>MLLSPQEQRLCALLRDLPIEFNNRFTDTAKFRLIELLFRSLAHPGQDYFPLFFPAGTPPSSGKLWSLRAAQGAAEGAEYTEAARGHPCGHIFKSGEASYRCKTCTVDDTCVLCAKCFDASDHEGHLVYVSISPGNSGCCDCGDDEAWIKPVHCNIHTASTSSGSNSAGKAKEGSVLPQELLHSIRMTIARSLDYICDVFSCSPEQLRLVKTEESVRQDERLSRLSSKWYEGADPPEPDQEFALVLWNDEKHTVFDVRDQIARACKVKKSFGMDKAREVDDIGRSTVIFSSDLPELLKMAKIIEEIKLTVTVRSARDTFREQMCGTIIEWISDIAGCSVGADHHVLRTTVCEEMLKAWRMGSEAHHVQIGADGLDDHAAEDEIEEELRLASRIARRQIRVVRAEPATGRATAILLNPNDPQGEVGEDANPGDQDDVDEDEMDLDRMLQEPGNEMLEMDISDGFEPDDDLEQSEATLAGYPPPPPPPRNTGHQSLDQASGDSDDTELSRSAPVEAFMTVPQTPRLIARSKSRTQAPPKPPRYWLDKPDGYNTNVDVPIHENLWQRVRLDFMILYDLRMWKKIRIDMRDLFISTVVTLPAFKRLLGLRFAGLYTALAQLYLIADREPDHSIINLSLQMLTTPSITAEIVERGNFLTNLMAILYTFLTTRQVGYPSNVNLGATLAFEAGAVANRRMYHFFMDMKYLLGSDLVQERIRDEDQYLLQFLDLVKLHQGICPNLRAVGEHLEYETDTWISASIITREMNKLCRQFSEAFSFKLDPVSLSRAIRSTAKVAIINSLGAERERFDSEIKESINFKSLEPFEFDGDSTLTVVDFVVEKEYMSFHHALHYTLSWLIDRAKSLSREELQRLLLFSTWDLKQAPVPPKAEIPGHTPTEHLLALFDFPLRVCAWLSQMRAGMWVRNGITLRHQMSTYRGVTQRDVSYQRDIFLLQVAMVVCHPMNVLASIIDRFGMSNWVRGNFSIQTEWDEHQFIDVAEDFVHLLIVILSDRVPLLSPEDEPAWHVVAMRRDIAHILCFKPLSYSELTSRLADKVQDSDEFTELLSEMATFKPPEGLSDSGTFELKEQFIEEIDPYISWYNRNQREEAENIYKKFVSKSTGKPLADVVFEPKLRPVHSGAFQSIASFIKTPLFTQIVYYLLHYCVVACKEAPNIPSTRVEAFLHFVLQLTLLAVVEDKAGEDDMMDVSEESFVQMAISKRALHGSPGLPTILSLLHKLSNVDAFASCEPKIRLIVRRMHQSRPSEFASALAVQNISMDRVDTASPAPSSALDKEAKKKAALERTARVMAQMKEQQNSFLEQQAFDWGEEYLSDMEDDELESASGLSDSVWKYPAGTCILCQEETNDEKLYGTFSLIQESGILRQTPLTDTGGWLGEVNTCPDNLDKSAEAIRPFGVSGKNHRKVQKVTSDGTIILQDRQDLGKGFSPSSTRRGPVATGCGHIMHFSCFEVYITATQRRHNNQVARNHPEHLELKEFLCPLCKALGNSFLPIVWKGKPIEYPGVLQPDSIFDSWLTSQIHLQVAKLDKGPERTSPVNRLNHRDKIFVEYGLQEIITPLSQKFSELSILPHSRAVMHTGPPLFVSLQADEIPSGDSMAHSLPSMPVLELLRIYLRLRDSMKLNTLRTRHTYANTPAVLGEDLTYTDTLASSLGYSISAVEIAQRGVESEFNVLDKISTQTLTHLRILSETVSSYLAVGCLRNQSNNKCNEEFWDTQKRQLHQLFTGHTKFQPSNPQKEPPPPVLTLDPFIFFTECTSFMVPAMGIDVHHILRLCYLLEMVRVVLNFGSTRDGGIDLDPAQNNSDEMNNPGSAPLYFSSVEEMNNFSAFYEGVTALQTAVASPVPPVSKKNEIRFLHSLTRHYALPFLRKAFILMHVRYGVEYPQTVTDDQPELNRLSNLLNLPTLNEMFASVVDVSATGAALRHIIAGWVDHWRTIYQLTRPGSATILTPMPPRISFNLSLSHPAIFELVGLPKNYDSLTDEAIKRKCPTTGKDLTDPCVCLMCGEIFCSQAVCCTRDGNKGGCWQHQAKCGGNIGLFINIRKCMVLFMNLSNGTWATAPYLDKHGEADPTLRRHHQLFLNQRRYDVLLRSVWLSHGIPSAIARRLEGDVNNGGWETL</sequence>
<dbReference type="CDD" id="cd19673">
    <property type="entry name" value="UBR-box_UBR3"/>
    <property type="match status" value="1"/>
</dbReference>
<dbReference type="Proteomes" id="UP000800041">
    <property type="component" value="Unassembled WGS sequence"/>
</dbReference>
<keyword evidence="5 9" id="KW-0833">Ubl conjugation pathway</keyword>
<dbReference type="InterPro" id="IPR055194">
    <property type="entry name" value="UBR1-like_WH"/>
</dbReference>
<comment type="catalytic activity">
    <reaction evidence="1 9">
        <text>S-ubiquitinyl-[E2 ubiquitin-conjugating enzyme]-L-cysteine + [acceptor protein]-L-lysine = [E2 ubiquitin-conjugating enzyme]-L-cysteine + N(6)-ubiquitinyl-[acceptor protein]-L-lysine.</text>
        <dbReference type="EC" id="2.3.2.27"/>
    </reaction>
</comment>
<evidence type="ECO:0000313" key="13">
    <source>
        <dbReference type="Proteomes" id="UP000800041"/>
    </source>
</evidence>
<evidence type="ECO:0000256" key="9">
    <source>
        <dbReference type="RuleBase" id="RU366018"/>
    </source>
</evidence>
<gene>
    <name evidence="12" type="ORF">K402DRAFT_394366</name>
</gene>
<evidence type="ECO:0000256" key="10">
    <source>
        <dbReference type="SAM" id="MobiDB-lite"/>
    </source>
</evidence>
<dbReference type="OrthoDB" id="26387at2759"/>
<dbReference type="SUPFAM" id="SSF46785">
    <property type="entry name" value="Winged helix' DNA-binding domain"/>
    <property type="match status" value="1"/>
</dbReference>
<comment type="pathway">
    <text evidence="9">Protein modification; protein ubiquitination.</text>
</comment>
<evidence type="ECO:0000256" key="3">
    <source>
        <dbReference type="ARBA" id="ARBA00022723"/>
    </source>
</evidence>
<dbReference type="PANTHER" id="PTHR21497:SF24">
    <property type="entry name" value="E3 UBIQUITIN-PROTEIN LIGASE UBR1"/>
    <property type="match status" value="1"/>
</dbReference>
<feature type="zinc finger region" description="UBR-type" evidence="8">
    <location>
        <begin position="86"/>
        <end position="158"/>
    </location>
</feature>
<dbReference type="PANTHER" id="PTHR21497">
    <property type="entry name" value="UBIQUITIN LIGASE E3 ALPHA-RELATED"/>
    <property type="match status" value="1"/>
</dbReference>
<dbReference type="UniPathway" id="UPA00143"/>
<keyword evidence="2 9" id="KW-0808">Transferase</keyword>
<evidence type="ECO:0000256" key="2">
    <source>
        <dbReference type="ARBA" id="ARBA00022679"/>
    </source>
</evidence>
<keyword evidence="13" id="KW-1185">Reference proteome</keyword>
<dbReference type="InterPro" id="IPR003126">
    <property type="entry name" value="Znf_UBR"/>
</dbReference>
<dbReference type="Gene3D" id="1.10.10.2670">
    <property type="entry name" value="E3 ubiquitin-protein ligase"/>
    <property type="match status" value="1"/>
</dbReference>
<feature type="compositionally biased region" description="Polar residues" evidence="10">
    <location>
        <begin position="488"/>
        <end position="498"/>
    </location>
</feature>
<dbReference type="InterPro" id="IPR036390">
    <property type="entry name" value="WH_DNA-bd_sf"/>
</dbReference>
<keyword evidence="4 9" id="KW-0863">Zinc-finger</keyword>
<dbReference type="PROSITE" id="PS51157">
    <property type="entry name" value="ZF_UBR"/>
    <property type="match status" value="1"/>
</dbReference>
<dbReference type="InterPro" id="IPR039164">
    <property type="entry name" value="UBR1-like"/>
</dbReference>
<proteinExistence type="inferred from homology"/>
<evidence type="ECO:0000256" key="1">
    <source>
        <dbReference type="ARBA" id="ARBA00000900"/>
    </source>
</evidence>
<protein>
    <recommendedName>
        <fullName evidence="9">E3 ubiquitin-protein ligase</fullName>
        <ecNumber evidence="9">2.3.2.27</ecNumber>
    </recommendedName>
</protein>
<evidence type="ECO:0000256" key="6">
    <source>
        <dbReference type="ARBA" id="ARBA00022833"/>
    </source>
</evidence>
<accession>A0A6G1GXU9</accession>
<dbReference type="InterPro" id="IPR042065">
    <property type="entry name" value="E3_ELL-like"/>
</dbReference>
<dbReference type="FunFam" id="2.10.110.30:FF:000001">
    <property type="entry name" value="E3 ubiquitin-protein ligase UBR2 isoform 1"/>
    <property type="match status" value="1"/>
</dbReference>
<organism evidence="12 13">
    <name type="scientific">Aulographum hederae CBS 113979</name>
    <dbReference type="NCBI Taxonomy" id="1176131"/>
    <lineage>
        <taxon>Eukaryota</taxon>
        <taxon>Fungi</taxon>
        <taxon>Dikarya</taxon>
        <taxon>Ascomycota</taxon>
        <taxon>Pezizomycotina</taxon>
        <taxon>Dothideomycetes</taxon>
        <taxon>Pleosporomycetidae</taxon>
        <taxon>Aulographales</taxon>
        <taxon>Aulographaceae</taxon>
    </lineage>
</organism>
<dbReference type="GO" id="GO:0000151">
    <property type="term" value="C:ubiquitin ligase complex"/>
    <property type="evidence" value="ECO:0007669"/>
    <property type="project" value="TreeGrafter"/>
</dbReference>